<dbReference type="GO" id="GO:0016491">
    <property type="term" value="F:oxidoreductase activity"/>
    <property type="evidence" value="ECO:0007669"/>
    <property type="project" value="InterPro"/>
</dbReference>
<dbReference type="Gene3D" id="3.40.109.10">
    <property type="entry name" value="NADH Oxidase"/>
    <property type="match status" value="2"/>
</dbReference>
<dbReference type="EMBL" id="AE000657">
    <property type="protein sequence ID" value="AAC07035.1"/>
    <property type="molecule type" value="Genomic_DNA"/>
</dbReference>
<protein>
    <recommendedName>
        <fullName evidence="1">Nitroreductase domain-containing protein</fullName>
    </recommendedName>
</protein>
<dbReference type="Pfam" id="PF00881">
    <property type="entry name" value="Nitroreductase"/>
    <property type="match status" value="1"/>
</dbReference>
<dbReference type="PATRIC" id="fig|224324.8.peg.722"/>
<proteinExistence type="predicted"/>
<dbReference type="STRING" id="224324.aq_922"/>
<dbReference type="InParanoid" id="O67067"/>
<gene>
    <name evidence="2" type="ordered locus">aq_922</name>
</gene>
<evidence type="ECO:0000259" key="1">
    <source>
        <dbReference type="Pfam" id="PF00881"/>
    </source>
</evidence>
<dbReference type="AlphaFoldDB" id="O67067"/>
<sequence length="538" mass="62880">MGDFREVLFYHSETKHYPYRFARSLGYLDWENQPNPFRFWEGTERLDLPLLKDPSHPYEALYDYGLVNTEEFNVKSLSKFLELALGLSAWKAIPGSRWSVRMNPSSGNLHPTECYVIIPHLGGLQGVFHYNPFLHALEKRADIPYELSQKIKDFFGTEGFILILTSIPWRESWKYGERAYRYCLLDTGHAIGSVRFSANLKGWKVKYLNALSDKDLEILLGFDRVQWVEGEEEFPELALFVFPKEVQDVPRTIPESIINEFKKLNFYGRPNVLSKERVIWEIIYRAIKETEKPRTEEFRVIYGNPPILNLVPSYMSAEEVIRKRRSGMAYDGKTYILRELFIHALDKTLPRDNYSPFDVEIGLPFVNLFIFVNRVENLPKGLYCFVRNEELLKDLKEITSSEFLWEKVFEDFPLYLLKTGDFREVAGFVACAQDIASDSAFSLGMISLFEPVLREEPWFYRNLHWEAGLIGQVLYLEATAHNLNGTGIGCFFDDAMHEVLGISDKTFQDLYHFTFGKAVEDPRIQTIEPYYHLKRERR</sequence>
<reference evidence="2 3" key="1">
    <citation type="journal article" date="1998" name="Nature">
        <title>The complete genome of the hyperthermophilic bacterium Aquifex aeolicus.</title>
        <authorList>
            <person name="Deckert G."/>
            <person name="Warren P.V."/>
            <person name="Gaasterland T."/>
            <person name="Young W.G."/>
            <person name="Lenox A.L."/>
            <person name="Graham D.E."/>
            <person name="Overbeek R."/>
            <person name="Snead M.A."/>
            <person name="Keller M."/>
            <person name="Aujay M."/>
            <person name="Huber R."/>
            <person name="Feldman R.A."/>
            <person name="Short J.M."/>
            <person name="Olson G.J."/>
            <person name="Swanson R.V."/>
        </authorList>
    </citation>
    <scope>NUCLEOTIDE SEQUENCE [LARGE SCALE GENOMIC DNA]</scope>
    <source>
        <strain evidence="2 3">VF5</strain>
    </source>
</reference>
<evidence type="ECO:0000313" key="2">
    <source>
        <dbReference type="EMBL" id="AAC07035.1"/>
    </source>
</evidence>
<dbReference type="PIR" id="H70379">
    <property type="entry name" value="H70379"/>
</dbReference>
<dbReference type="CDD" id="cd02142">
    <property type="entry name" value="McbC_SagB-like_oxidoreductase"/>
    <property type="match status" value="2"/>
</dbReference>
<dbReference type="InterPro" id="IPR000415">
    <property type="entry name" value="Nitroreductase-like"/>
</dbReference>
<dbReference type="OrthoDB" id="9801593at2"/>
<evidence type="ECO:0000313" key="3">
    <source>
        <dbReference type="Proteomes" id="UP000000798"/>
    </source>
</evidence>
<dbReference type="SUPFAM" id="SSF55469">
    <property type="entry name" value="FMN-dependent nitroreductase-like"/>
    <property type="match status" value="2"/>
</dbReference>
<dbReference type="PANTHER" id="PTHR42741:SF3">
    <property type="entry name" value="NITROREDUCTASE FAMILY PROTEIN"/>
    <property type="match status" value="1"/>
</dbReference>
<dbReference type="InterPro" id="IPR029479">
    <property type="entry name" value="Nitroreductase"/>
</dbReference>
<dbReference type="HOGENOM" id="CLU_016148_0_0_0"/>
<dbReference type="EnsemblBacteria" id="AAC07035">
    <property type="protein sequence ID" value="AAC07035"/>
    <property type="gene ID" value="aq_922"/>
</dbReference>
<dbReference type="RefSeq" id="WP_010880567.1">
    <property type="nucleotide sequence ID" value="NC_000918.1"/>
</dbReference>
<name>O67067_AQUAE</name>
<keyword evidence="3" id="KW-1185">Reference proteome</keyword>
<dbReference type="eggNOG" id="COG0778">
    <property type="taxonomic scope" value="Bacteria"/>
</dbReference>
<dbReference type="Proteomes" id="UP000000798">
    <property type="component" value="Chromosome"/>
</dbReference>
<accession>O67067</accession>
<dbReference type="KEGG" id="aae:aq_922"/>
<dbReference type="PANTHER" id="PTHR42741">
    <property type="entry name" value="NITROREDUCTASE FAMILY PROTEIN"/>
    <property type="match status" value="1"/>
</dbReference>
<feature type="domain" description="Nitroreductase" evidence="1">
    <location>
        <begin position="77"/>
        <end position="226"/>
    </location>
</feature>
<organism evidence="2 3">
    <name type="scientific">Aquifex aeolicus (strain VF5)</name>
    <dbReference type="NCBI Taxonomy" id="224324"/>
    <lineage>
        <taxon>Bacteria</taxon>
        <taxon>Pseudomonadati</taxon>
        <taxon>Aquificota</taxon>
        <taxon>Aquificia</taxon>
        <taxon>Aquificales</taxon>
        <taxon>Aquificaceae</taxon>
        <taxon>Aquifex</taxon>
    </lineage>
</organism>